<dbReference type="EMBL" id="MQVX01000001">
    <property type="protein sequence ID" value="PQJ16657.1"/>
    <property type="molecule type" value="Genomic_DNA"/>
</dbReference>
<sequence length="176" mass="19916">MDRILEKYGLQEHINLTSKSGLDGIVQKMHAESNGEYYSFLFALIDIFQPSHQKLVGQVDDEGFLVRKRVGFLDFSPNWAKATGSFHKTEKGIEISMKITGMSKSSLLVILGLLTFLCLIAGLVILEALLPPIGEVNPFPELFILIFIGFLFVQVPVLLAKWNINRIKRDLKIYFE</sequence>
<feature type="transmembrane region" description="Helical" evidence="1">
    <location>
        <begin position="107"/>
        <end position="130"/>
    </location>
</feature>
<keyword evidence="1" id="KW-1133">Transmembrane helix</keyword>
<comment type="caution">
    <text evidence="2">The sequence shown here is derived from an EMBL/GenBank/DDBJ whole genome shotgun (WGS) entry which is preliminary data.</text>
</comment>
<evidence type="ECO:0000313" key="2">
    <source>
        <dbReference type="EMBL" id="PQJ16657.1"/>
    </source>
</evidence>
<evidence type="ECO:0000256" key="1">
    <source>
        <dbReference type="SAM" id="Phobius"/>
    </source>
</evidence>
<keyword evidence="1" id="KW-0812">Transmembrane</keyword>
<keyword evidence="1" id="KW-0472">Membrane</keyword>
<accession>A0A2S7TAX5</accession>
<reference evidence="3" key="1">
    <citation type="submission" date="2016-11" db="EMBL/GenBank/DDBJ databases">
        <title>Trade-off between light-utilization and light-protection in marine flavobacteria.</title>
        <authorList>
            <person name="Kumagai Y."/>
            <person name="Yoshizawa S."/>
            <person name="Kogure K."/>
        </authorList>
    </citation>
    <scope>NUCLEOTIDE SEQUENCE [LARGE SCALE GENOMIC DNA]</scope>
    <source>
        <strain evidence="3">SG-18</strain>
    </source>
</reference>
<dbReference type="OrthoDB" id="886186at2"/>
<name>A0A2S7TAX5_9FLAO</name>
<gene>
    <name evidence="2" type="ORF">BST99_13855</name>
</gene>
<keyword evidence="3" id="KW-1185">Reference proteome</keyword>
<proteinExistence type="predicted"/>
<protein>
    <submittedName>
        <fullName evidence="2">Uncharacterized protein</fullName>
    </submittedName>
</protein>
<dbReference type="RefSeq" id="WP_105002324.1">
    <property type="nucleotide sequence ID" value="NZ_MQVX01000001.1"/>
</dbReference>
<evidence type="ECO:0000313" key="3">
    <source>
        <dbReference type="Proteomes" id="UP000239366"/>
    </source>
</evidence>
<dbReference type="Proteomes" id="UP000239366">
    <property type="component" value="Unassembled WGS sequence"/>
</dbReference>
<organism evidence="2 3">
    <name type="scientific">Aureicoccus marinus</name>
    <dbReference type="NCBI Taxonomy" id="754435"/>
    <lineage>
        <taxon>Bacteria</taxon>
        <taxon>Pseudomonadati</taxon>
        <taxon>Bacteroidota</taxon>
        <taxon>Flavobacteriia</taxon>
        <taxon>Flavobacteriales</taxon>
        <taxon>Flavobacteriaceae</taxon>
        <taxon>Aureicoccus</taxon>
    </lineage>
</organism>
<dbReference type="AlphaFoldDB" id="A0A2S7TAX5"/>
<feature type="transmembrane region" description="Helical" evidence="1">
    <location>
        <begin position="142"/>
        <end position="162"/>
    </location>
</feature>